<gene>
    <name evidence="2" type="ORF">BC938DRAFT_471175</name>
</gene>
<dbReference type="Proteomes" id="UP000274822">
    <property type="component" value="Unassembled WGS sequence"/>
</dbReference>
<dbReference type="AlphaFoldDB" id="A0A433Q8L0"/>
<protein>
    <submittedName>
        <fullName evidence="2">Uncharacterized protein</fullName>
    </submittedName>
</protein>
<sequence>MNISDAIELQQFDLSFILSPSRYKISTHLVLYKTSVVYLLVEAPVDPEPIKITSAETTPTETYPVETYPVETYPPEPAATQLTENYPSPRTITSPPRLTIERREPASKSRRSAQFFKPALKSFA</sequence>
<dbReference type="EMBL" id="RBNJ01011158">
    <property type="protein sequence ID" value="RUS26148.1"/>
    <property type="molecule type" value="Genomic_DNA"/>
</dbReference>
<organism evidence="2 3">
    <name type="scientific">Jimgerdemannia flammicorona</name>
    <dbReference type="NCBI Taxonomy" id="994334"/>
    <lineage>
        <taxon>Eukaryota</taxon>
        <taxon>Fungi</taxon>
        <taxon>Fungi incertae sedis</taxon>
        <taxon>Mucoromycota</taxon>
        <taxon>Mucoromycotina</taxon>
        <taxon>Endogonomycetes</taxon>
        <taxon>Endogonales</taxon>
        <taxon>Endogonaceae</taxon>
        <taxon>Jimgerdemannia</taxon>
    </lineage>
</organism>
<comment type="caution">
    <text evidence="2">The sequence shown here is derived from an EMBL/GenBank/DDBJ whole genome shotgun (WGS) entry which is preliminary data.</text>
</comment>
<evidence type="ECO:0000256" key="1">
    <source>
        <dbReference type="SAM" id="MobiDB-lite"/>
    </source>
</evidence>
<keyword evidence="3" id="KW-1185">Reference proteome</keyword>
<name>A0A433Q8L0_9FUNG</name>
<accession>A0A433Q8L0</accession>
<proteinExistence type="predicted"/>
<feature type="region of interest" description="Disordered" evidence="1">
    <location>
        <begin position="72"/>
        <end position="124"/>
    </location>
</feature>
<evidence type="ECO:0000313" key="3">
    <source>
        <dbReference type="Proteomes" id="UP000274822"/>
    </source>
</evidence>
<evidence type="ECO:0000313" key="2">
    <source>
        <dbReference type="EMBL" id="RUS26148.1"/>
    </source>
</evidence>
<reference evidence="2 3" key="1">
    <citation type="journal article" date="2018" name="New Phytol.">
        <title>Phylogenomics of Endogonaceae and evolution of mycorrhizas within Mucoromycota.</title>
        <authorList>
            <person name="Chang Y."/>
            <person name="Desiro A."/>
            <person name="Na H."/>
            <person name="Sandor L."/>
            <person name="Lipzen A."/>
            <person name="Clum A."/>
            <person name="Barry K."/>
            <person name="Grigoriev I.V."/>
            <person name="Martin F.M."/>
            <person name="Stajich J.E."/>
            <person name="Smith M.E."/>
            <person name="Bonito G."/>
            <person name="Spatafora J.W."/>
        </authorList>
    </citation>
    <scope>NUCLEOTIDE SEQUENCE [LARGE SCALE GENOMIC DNA]</scope>
    <source>
        <strain evidence="2 3">AD002</strain>
    </source>
</reference>
<feature type="compositionally biased region" description="Polar residues" evidence="1">
    <location>
        <begin position="81"/>
        <end position="96"/>
    </location>
</feature>